<dbReference type="Proteomes" id="UP000000426">
    <property type="component" value="Chromosome"/>
</dbReference>
<organism evidence="2 3">
    <name type="scientific">Pseudomonas syringae pv. syringae (strain B728a)</name>
    <dbReference type="NCBI Taxonomy" id="205918"/>
    <lineage>
        <taxon>Bacteria</taxon>
        <taxon>Pseudomonadati</taxon>
        <taxon>Pseudomonadota</taxon>
        <taxon>Gammaproteobacteria</taxon>
        <taxon>Pseudomonadales</taxon>
        <taxon>Pseudomonadaceae</taxon>
        <taxon>Pseudomonas</taxon>
        <taxon>Pseudomonas syringae</taxon>
    </lineage>
</organism>
<gene>
    <name evidence="2" type="ordered locus">Psyr_2775</name>
</gene>
<dbReference type="EMBL" id="CP000075">
    <property type="protein sequence ID" value="AAY37814.1"/>
    <property type="molecule type" value="Genomic_DNA"/>
</dbReference>
<dbReference type="OrthoDB" id="7031515at2"/>
<sequence>MAEHSNDWAPSGAFSFSALFGMVDCDHLKGGLCMIWKIVLAILIGLGALLVIGTSAKNDPEWMEKERAKTAIELCREDERKHAGNSAALSIVVPTCEKFEADFKAKYGRKP</sequence>
<dbReference type="HOGENOM" id="CLU_172549_0_0_6"/>
<evidence type="ECO:0000256" key="1">
    <source>
        <dbReference type="SAM" id="Phobius"/>
    </source>
</evidence>
<proteinExistence type="predicted"/>
<evidence type="ECO:0000313" key="3">
    <source>
        <dbReference type="Proteomes" id="UP000000426"/>
    </source>
</evidence>
<reference evidence="2 3" key="1">
    <citation type="journal article" date="2005" name="Proc. Natl. Acad. Sci. U.S.A.">
        <title>Comparison of the complete genome sequences of Pseudomonas syringae pv. syringae B728a and pv. tomato DC3000.</title>
        <authorList>
            <person name="Feil H."/>
            <person name="Feil W.S."/>
            <person name="Chain P."/>
            <person name="Larimer F."/>
            <person name="Dibartolo G."/>
            <person name="Copeland A."/>
            <person name="Lykidis A."/>
            <person name="Trong S."/>
            <person name="Nolan M."/>
            <person name="Goltsman E."/>
            <person name="Thiel J."/>
            <person name="Malfatti S."/>
            <person name="Loper J.E."/>
            <person name="Lapidus A."/>
            <person name="Detter J.C."/>
            <person name="Land M."/>
            <person name="Richardson P.M."/>
            <person name="Kyrpides N.C."/>
            <person name="Ivanova N."/>
            <person name="Lindow S.E."/>
        </authorList>
    </citation>
    <scope>NUCLEOTIDE SEQUENCE [LARGE SCALE GENOMIC DNA]</scope>
    <source>
        <strain evidence="2 3">B728a</strain>
    </source>
</reference>
<protein>
    <submittedName>
        <fullName evidence="2">Uncharacterized protein</fullName>
    </submittedName>
</protein>
<keyword evidence="1" id="KW-0472">Membrane</keyword>
<dbReference type="RefSeq" id="WP_011267962.1">
    <property type="nucleotide sequence ID" value="NC_007005.1"/>
</dbReference>
<dbReference type="KEGG" id="psb:Psyr_2775"/>
<keyword evidence="1" id="KW-0812">Transmembrane</keyword>
<name>Q4ZSQ8_PSEU2</name>
<evidence type="ECO:0000313" key="2">
    <source>
        <dbReference type="EMBL" id="AAY37814.1"/>
    </source>
</evidence>
<feature type="transmembrane region" description="Helical" evidence="1">
    <location>
        <begin position="35"/>
        <end position="56"/>
    </location>
</feature>
<dbReference type="STRING" id="205918.Psyr_2775"/>
<keyword evidence="1" id="KW-1133">Transmembrane helix</keyword>
<dbReference type="AlphaFoldDB" id="Q4ZSQ8"/>
<accession>Q4ZSQ8</accession>